<dbReference type="Proteomes" id="UP000199343">
    <property type="component" value="Unassembled WGS sequence"/>
</dbReference>
<reference evidence="2 3" key="1">
    <citation type="submission" date="2016-06" db="EMBL/GenBank/DDBJ databases">
        <authorList>
            <person name="Kjaerup R.B."/>
            <person name="Dalgaard T.S."/>
            <person name="Juul-Madsen H.R."/>
        </authorList>
    </citation>
    <scope>NUCLEOTIDE SEQUENCE [LARGE SCALE GENOMIC DNA]</scope>
    <source>
        <strain evidence="2 3">DSM 43363</strain>
    </source>
</reference>
<dbReference type="InterPro" id="IPR045645">
    <property type="entry name" value="DUF6403"/>
</dbReference>
<sequence length="120" mass="12922">MPARQLPSTPVPLVRWLERMSHTLLIWLVGGVLLVGAGLATTLLPRWRERGQEHRTAWSTARAAIDSATVSRDAAATRVPEAEQLLARAELIAAGRGGASAARAAADHAREADGLWRTNQ</sequence>
<dbReference type="STRING" id="47871.GA0070608_3441"/>
<evidence type="ECO:0000256" key="1">
    <source>
        <dbReference type="SAM" id="Phobius"/>
    </source>
</evidence>
<name>A0A1C6VLJ0_9ACTN</name>
<proteinExistence type="predicted"/>
<keyword evidence="1" id="KW-1133">Transmembrane helix</keyword>
<protein>
    <submittedName>
        <fullName evidence="2">Uncharacterized protein</fullName>
    </submittedName>
</protein>
<dbReference type="AlphaFoldDB" id="A0A1C6VLJ0"/>
<evidence type="ECO:0000313" key="3">
    <source>
        <dbReference type="Proteomes" id="UP000199343"/>
    </source>
</evidence>
<keyword evidence="1" id="KW-0472">Membrane</keyword>
<feature type="transmembrane region" description="Helical" evidence="1">
    <location>
        <begin position="24"/>
        <end position="45"/>
    </location>
</feature>
<keyword evidence="1" id="KW-0812">Transmembrane</keyword>
<dbReference type="EMBL" id="FMIC01000002">
    <property type="protein sequence ID" value="SCL67135.1"/>
    <property type="molecule type" value="Genomic_DNA"/>
</dbReference>
<gene>
    <name evidence="2" type="ORF">GA0070608_3441</name>
</gene>
<evidence type="ECO:0000313" key="2">
    <source>
        <dbReference type="EMBL" id="SCL67135.1"/>
    </source>
</evidence>
<organism evidence="2 3">
    <name type="scientific">Micromonospora peucetia</name>
    <dbReference type="NCBI Taxonomy" id="47871"/>
    <lineage>
        <taxon>Bacteria</taxon>
        <taxon>Bacillati</taxon>
        <taxon>Actinomycetota</taxon>
        <taxon>Actinomycetes</taxon>
        <taxon>Micromonosporales</taxon>
        <taxon>Micromonosporaceae</taxon>
        <taxon>Micromonospora</taxon>
    </lineage>
</organism>
<accession>A0A1C6VLJ0</accession>
<dbReference type="Pfam" id="PF19941">
    <property type="entry name" value="DUF6403"/>
    <property type="match status" value="1"/>
</dbReference>